<dbReference type="Gene3D" id="3.40.50.720">
    <property type="entry name" value="NAD(P)-binding Rossmann-like Domain"/>
    <property type="match status" value="1"/>
</dbReference>
<accession>A0AAP0JBX9</accession>
<dbReference type="Pfam" id="PF00173">
    <property type="entry name" value="Cyt-b5"/>
    <property type="match status" value="1"/>
</dbReference>
<dbReference type="EMBL" id="JBBNAE010000004">
    <property type="protein sequence ID" value="KAK9130305.1"/>
    <property type="molecule type" value="Genomic_DNA"/>
</dbReference>
<dbReference type="PANTHER" id="PTHR24320">
    <property type="entry name" value="RETINOL DEHYDROGENASE"/>
    <property type="match status" value="1"/>
</dbReference>
<dbReference type="InterPro" id="IPR002347">
    <property type="entry name" value="SDR_fam"/>
</dbReference>
<feature type="domain" description="Cytochrome b5 heme-binding" evidence="4">
    <location>
        <begin position="408"/>
        <end position="504"/>
    </location>
</feature>
<evidence type="ECO:0000313" key="6">
    <source>
        <dbReference type="Proteomes" id="UP001417504"/>
    </source>
</evidence>
<dbReference type="SMART" id="SM01117">
    <property type="entry name" value="Cyt-b5"/>
    <property type="match status" value="1"/>
</dbReference>
<sequence length="504" mass="56076">MMIEELGTAVSFVCSIQFWRMAVLWNISLVYSYIRLWFDEIVFKKCLRYPRCSDQYHAEMTKRPVCVVTGPTSGLGRAAAEALAREGFCVVLAGISTDLLSKTVEEIKEQQPDAHLKAIEVDLSSFQSILKFKNSLRQWLVDADMHPSIQLLINNAGILETSTKLTIEGYERMMGTNYIGPFLLTNLLLPLLKSSSIPSRIVNVTSFTHRCVSNLQPGEEILIENYSAGWKQFPFARIYECSKFFILLFSYQLHQQLFLGEKSHRVSVIAADPGVVHTNIMREVPLPLSLLATTLLRSLGLLQSPEIGVQSIIDAALAPPGVSGVYFFGGKGRTINSSALSWHFNKKPACILLLFTKLKTVLHSVGVAELITPTTNHSSLFTLHSLFIPSKPPKKQSNKTEQNKEMELSSDQLKQFDGTDPNKPIYVAIKGRIFDVSSGKSFYGPGGSYCSFAGRDATRALAKMSKNEEDICASIDGLTEKELGVLSDWEKKFEAKYPIVGRVV</sequence>
<keyword evidence="2" id="KW-0560">Oxidoreductase</keyword>
<evidence type="ECO:0000259" key="4">
    <source>
        <dbReference type="SMART" id="SM01117"/>
    </source>
</evidence>
<dbReference type="Proteomes" id="UP001417504">
    <property type="component" value="Unassembled WGS sequence"/>
</dbReference>
<keyword evidence="6" id="KW-1185">Reference proteome</keyword>
<dbReference type="FunFam" id="3.10.120.10:FF:000003">
    <property type="entry name" value="membrane-associated progesterone receptor component 1"/>
    <property type="match status" value="1"/>
</dbReference>
<dbReference type="PRINTS" id="PR00081">
    <property type="entry name" value="GDHRDH"/>
</dbReference>
<name>A0AAP0JBX9_9MAGN</name>
<dbReference type="GO" id="GO:0016491">
    <property type="term" value="F:oxidoreductase activity"/>
    <property type="evidence" value="ECO:0007669"/>
    <property type="project" value="UniProtKB-KW"/>
</dbReference>
<evidence type="ECO:0000313" key="5">
    <source>
        <dbReference type="EMBL" id="KAK9130305.1"/>
    </source>
</evidence>
<organism evidence="5 6">
    <name type="scientific">Stephania japonica</name>
    <dbReference type="NCBI Taxonomy" id="461633"/>
    <lineage>
        <taxon>Eukaryota</taxon>
        <taxon>Viridiplantae</taxon>
        <taxon>Streptophyta</taxon>
        <taxon>Embryophyta</taxon>
        <taxon>Tracheophyta</taxon>
        <taxon>Spermatophyta</taxon>
        <taxon>Magnoliopsida</taxon>
        <taxon>Ranunculales</taxon>
        <taxon>Menispermaceae</taxon>
        <taxon>Menispermoideae</taxon>
        <taxon>Cissampelideae</taxon>
        <taxon>Stephania</taxon>
    </lineage>
</organism>
<dbReference type="InterPro" id="IPR036400">
    <property type="entry name" value="Cyt_B5-like_heme/steroid_sf"/>
</dbReference>
<evidence type="ECO:0000256" key="3">
    <source>
        <dbReference type="ARBA" id="ARBA00038357"/>
    </source>
</evidence>
<gene>
    <name evidence="5" type="ORF">Sjap_010792</name>
</gene>
<dbReference type="InterPro" id="IPR001199">
    <property type="entry name" value="Cyt_B5-like_heme/steroid-bd"/>
</dbReference>
<comment type="caution">
    <text evidence="5">The sequence shown here is derived from an EMBL/GenBank/DDBJ whole genome shotgun (WGS) entry which is preliminary data.</text>
</comment>
<dbReference type="Pfam" id="PF00106">
    <property type="entry name" value="adh_short"/>
    <property type="match status" value="1"/>
</dbReference>
<dbReference type="SUPFAM" id="SSF51735">
    <property type="entry name" value="NAD(P)-binding Rossmann-fold domains"/>
    <property type="match status" value="1"/>
</dbReference>
<proteinExistence type="inferred from homology"/>
<comment type="similarity">
    <text evidence="3">Belongs to the cytochrome b5 family. MAPR subfamily.</text>
</comment>
<comment type="similarity">
    <text evidence="1">Belongs to the short-chain dehydrogenases/reductases (SDR) family.</text>
</comment>
<evidence type="ECO:0000256" key="1">
    <source>
        <dbReference type="ARBA" id="ARBA00006484"/>
    </source>
</evidence>
<reference evidence="5 6" key="1">
    <citation type="submission" date="2024-01" db="EMBL/GenBank/DDBJ databases">
        <title>Genome assemblies of Stephania.</title>
        <authorList>
            <person name="Yang L."/>
        </authorList>
    </citation>
    <scope>NUCLEOTIDE SEQUENCE [LARGE SCALE GENOMIC DNA]</scope>
    <source>
        <strain evidence="5">QJT</strain>
        <tissue evidence="5">Leaf</tissue>
    </source>
</reference>
<dbReference type="AlphaFoldDB" id="A0AAP0JBX9"/>
<evidence type="ECO:0000256" key="2">
    <source>
        <dbReference type="ARBA" id="ARBA00023002"/>
    </source>
</evidence>
<dbReference type="SUPFAM" id="SSF55856">
    <property type="entry name" value="Cytochrome b5-like heme/steroid binding domain"/>
    <property type="match status" value="1"/>
</dbReference>
<protein>
    <recommendedName>
        <fullName evidence="4">Cytochrome b5 heme-binding domain-containing protein</fullName>
    </recommendedName>
</protein>
<dbReference type="Gene3D" id="3.10.120.10">
    <property type="entry name" value="Cytochrome b5-like heme/steroid binding domain"/>
    <property type="match status" value="1"/>
</dbReference>
<dbReference type="InterPro" id="IPR036291">
    <property type="entry name" value="NAD(P)-bd_dom_sf"/>
</dbReference>
<dbReference type="PANTHER" id="PTHR24320:SF227">
    <property type="entry name" value="RETINOL DEHYDROGENASE 11"/>
    <property type="match status" value="1"/>
</dbReference>